<feature type="compositionally biased region" description="Low complexity" evidence="1">
    <location>
        <begin position="1"/>
        <end position="13"/>
    </location>
</feature>
<reference evidence="2" key="1">
    <citation type="submission" date="2020-02" db="EMBL/GenBank/DDBJ databases">
        <authorList>
            <person name="Meier V. D."/>
        </authorList>
    </citation>
    <scope>NUCLEOTIDE SEQUENCE</scope>
    <source>
        <strain evidence="2">AVDCRST_MAG15</strain>
    </source>
</reference>
<feature type="non-terminal residue" evidence="2">
    <location>
        <position position="144"/>
    </location>
</feature>
<evidence type="ECO:0000313" key="2">
    <source>
        <dbReference type="EMBL" id="CAA9385676.1"/>
    </source>
</evidence>
<dbReference type="AlphaFoldDB" id="A0A6J4NI37"/>
<gene>
    <name evidence="2" type="ORF">AVDCRST_MAG15-164</name>
</gene>
<evidence type="ECO:0000256" key="1">
    <source>
        <dbReference type="SAM" id="MobiDB-lite"/>
    </source>
</evidence>
<organism evidence="2">
    <name type="scientific">uncultured Rubellimicrobium sp</name>
    <dbReference type="NCBI Taxonomy" id="543078"/>
    <lineage>
        <taxon>Bacteria</taxon>
        <taxon>Pseudomonadati</taxon>
        <taxon>Pseudomonadota</taxon>
        <taxon>Alphaproteobacteria</taxon>
        <taxon>Rhodobacterales</taxon>
        <taxon>Roseobacteraceae</taxon>
        <taxon>Rubellimicrobium</taxon>
        <taxon>environmental samples</taxon>
    </lineage>
</organism>
<accession>A0A6J4NI37</accession>
<feature type="non-terminal residue" evidence="2">
    <location>
        <position position="1"/>
    </location>
</feature>
<protein>
    <submittedName>
        <fullName evidence="2">Uncharacterized protein</fullName>
    </submittedName>
</protein>
<feature type="compositionally biased region" description="Basic and acidic residues" evidence="1">
    <location>
        <begin position="19"/>
        <end position="39"/>
    </location>
</feature>
<sequence length="144" mass="16167">DPASSDSSSRRAACQGAGVDHRPAQPSRDPGRPRARGDQRAVPGGRDHCGRRRPPRARQDQRDRDRPRDDAGRDPGPWESHRRHGRMPLPDRQPRGGRLCPGQHPHHQRRHCDLRGLAHRLRARAERGGPSALRCLGSPLPRHL</sequence>
<name>A0A6J4NI37_9RHOB</name>
<dbReference type="EMBL" id="CADCUU010000028">
    <property type="protein sequence ID" value="CAA9385676.1"/>
    <property type="molecule type" value="Genomic_DNA"/>
</dbReference>
<feature type="compositionally biased region" description="Basic and acidic residues" evidence="1">
    <location>
        <begin position="57"/>
        <end position="73"/>
    </location>
</feature>
<proteinExistence type="predicted"/>
<feature type="region of interest" description="Disordered" evidence="1">
    <location>
        <begin position="1"/>
        <end position="144"/>
    </location>
</feature>